<evidence type="ECO:0000256" key="4">
    <source>
        <dbReference type="ARBA" id="ARBA00023002"/>
    </source>
</evidence>
<evidence type="ECO:0000256" key="6">
    <source>
        <dbReference type="ARBA" id="ARBA00023033"/>
    </source>
</evidence>
<keyword evidence="5" id="KW-0408">Iron</keyword>
<organism evidence="7 8">
    <name type="scientific">Aspergillus steynii IBT 23096</name>
    <dbReference type="NCBI Taxonomy" id="1392250"/>
    <lineage>
        <taxon>Eukaryota</taxon>
        <taxon>Fungi</taxon>
        <taxon>Dikarya</taxon>
        <taxon>Ascomycota</taxon>
        <taxon>Pezizomycotina</taxon>
        <taxon>Eurotiomycetes</taxon>
        <taxon>Eurotiomycetidae</taxon>
        <taxon>Eurotiales</taxon>
        <taxon>Aspergillaceae</taxon>
        <taxon>Aspergillus</taxon>
        <taxon>Aspergillus subgen. Circumdati</taxon>
    </lineage>
</organism>
<evidence type="ECO:0000256" key="5">
    <source>
        <dbReference type="ARBA" id="ARBA00023004"/>
    </source>
</evidence>
<dbReference type="CDD" id="cd11070">
    <property type="entry name" value="CYP56-like"/>
    <property type="match status" value="1"/>
</dbReference>
<sequence length="588" mass="66096">MIAQALIGLLTVYCISLLSQFLRNVRLAKKTGLPYICLPVSEFNILVLTIFGLEAIPNFINTWLPGWLADIVYDNAVNCRWTVRDRRAKKLGQVSLVVTPTTLSCNVADAAVVSQVCTERGMFPKPVWQYEVLELYGPNVLTCEDKQWAHHRRHTATTFNESNNKLVWRISIQQALEMIAQWEQKYKHSSSDRQLIIPAAKSDILKLTLNVICGAGFGVSLPFKPNSGAAATNDLASLLRDSDSPPQGAHFTFCSVIEYMNSCLNTVILANMVIPKWIPRMTMPFFKNDFFAFEDFQHYLQALVDGAKAEKNQDRTHDLLQGIVQSQQKDDGLTDSEIIGNLHILTVAGHETTATTLRFALVLLAMHPDIQDWLQVSLDETLKSQPSDPKDWDYTTLFPKLIAPLCIMLETLRLYPPVVTVPKWTASNPVPITHQQQTYTLPPNVNINLNANALHYSPEYWGPDAASFSPRRWDKSNADSFLAPNDGKTGLAGPGLEFDTIHRPVRGAFIPFSDGFRACVGKRFAQVEFVAVLAILFSRYRVSLGKMDARESEEVVYRRAEKVLNESVTVLTLGMRRDVPLVFEQRNL</sequence>
<dbReference type="GO" id="GO:0004497">
    <property type="term" value="F:monooxygenase activity"/>
    <property type="evidence" value="ECO:0007669"/>
    <property type="project" value="UniProtKB-KW"/>
</dbReference>
<dbReference type="Proteomes" id="UP000234275">
    <property type="component" value="Unassembled WGS sequence"/>
</dbReference>
<dbReference type="PANTHER" id="PTHR24291:SF50">
    <property type="entry name" value="BIFUNCTIONAL ALBAFLAVENONE MONOOXYGENASE_TERPENE SYNTHASE"/>
    <property type="match status" value="1"/>
</dbReference>
<keyword evidence="2" id="KW-0349">Heme</keyword>
<keyword evidence="8" id="KW-1185">Reference proteome</keyword>
<evidence type="ECO:0000256" key="1">
    <source>
        <dbReference type="ARBA" id="ARBA00010617"/>
    </source>
</evidence>
<reference evidence="7 8" key="1">
    <citation type="submission" date="2016-12" db="EMBL/GenBank/DDBJ databases">
        <title>The genomes of Aspergillus section Nigri reveals drivers in fungal speciation.</title>
        <authorList>
            <consortium name="DOE Joint Genome Institute"/>
            <person name="Vesth T.C."/>
            <person name="Nybo J."/>
            <person name="Theobald S."/>
            <person name="Brandl J."/>
            <person name="Frisvad J.C."/>
            <person name="Nielsen K.F."/>
            <person name="Lyhne E.K."/>
            <person name="Kogle M.E."/>
            <person name="Kuo A."/>
            <person name="Riley R."/>
            <person name="Clum A."/>
            <person name="Nolan M."/>
            <person name="Lipzen A."/>
            <person name="Salamov A."/>
            <person name="Henrissat B."/>
            <person name="Wiebenga A."/>
            <person name="De Vries R.P."/>
            <person name="Grigoriev I.V."/>
            <person name="Mortensen U.H."/>
            <person name="Andersen M.R."/>
            <person name="Baker S.E."/>
        </authorList>
    </citation>
    <scope>NUCLEOTIDE SEQUENCE [LARGE SCALE GENOMIC DNA]</scope>
    <source>
        <strain evidence="7 8">IBT 23096</strain>
    </source>
</reference>
<dbReference type="Gene3D" id="1.10.630.10">
    <property type="entry name" value="Cytochrome P450"/>
    <property type="match status" value="1"/>
</dbReference>
<dbReference type="PANTHER" id="PTHR24291">
    <property type="entry name" value="CYTOCHROME P450 FAMILY 4"/>
    <property type="match status" value="1"/>
</dbReference>
<dbReference type="InterPro" id="IPR001128">
    <property type="entry name" value="Cyt_P450"/>
</dbReference>
<dbReference type="PRINTS" id="PR00385">
    <property type="entry name" value="P450"/>
</dbReference>
<evidence type="ECO:0000313" key="7">
    <source>
        <dbReference type="EMBL" id="PLB52213.1"/>
    </source>
</evidence>
<name>A0A2I2GH57_9EURO</name>
<comment type="caution">
    <text evidence="7">The sequence shown here is derived from an EMBL/GenBank/DDBJ whole genome shotgun (WGS) entry which is preliminary data.</text>
</comment>
<keyword evidence="4" id="KW-0560">Oxidoreductase</keyword>
<dbReference type="EMBL" id="MSFO01000002">
    <property type="protein sequence ID" value="PLB52213.1"/>
    <property type="molecule type" value="Genomic_DNA"/>
</dbReference>
<dbReference type="VEuPathDB" id="FungiDB:P170DRAFT_402188"/>
<dbReference type="Pfam" id="PF00067">
    <property type="entry name" value="p450"/>
    <property type="match status" value="1"/>
</dbReference>
<dbReference type="STRING" id="1392250.A0A2I2GH57"/>
<dbReference type="OrthoDB" id="1470350at2759"/>
<dbReference type="AlphaFoldDB" id="A0A2I2GH57"/>
<dbReference type="InterPro" id="IPR036396">
    <property type="entry name" value="Cyt_P450_sf"/>
</dbReference>
<dbReference type="GeneID" id="36554108"/>
<dbReference type="InterPro" id="IPR050196">
    <property type="entry name" value="Cytochrome_P450_Monoox"/>
</dbReference>
<evidence type="ECO:0000313" key="8">
    <source>
        <dbReference type="Proteomes" id="UP000234275"/>
    </source>
</evidence>
<evidence type="ECO:0000256" key="3">
    <source>
        <dbReference type="ARBA" id="ARBA00022723"/>
    </source>
</evidence>
<accession>A0A2I2GH57</accession>
<proteinExistence type="inferred from homology"/>
<dbReference type="GO" id="GO:0016705">
    <property type="term" value="F:oxidoreductase activity, acting on paired donors, with incorporation or reduction of molecular oxygen"/>
    <property type="evidence" value="ECO:0007669"/>
    <property type="project" value="InterPro"/>
</dbReference>
<comment type="similarity">
    <text evidence="1">Belongs to the cytochrome P450 family.</text>
</comment>
<dbReference type="RefSeq" id="XP_024707515.1">
    <property type="nucleotide sequence ID" value="XM_024846409.1"/>
</dbReference>
<dbReference type="GO" id="GO:0005506">
    <property type="term" value="F:iron ion binding"/>
    <property type="evidence" value="ECO:0007669"/>
    <property type="project" value="InterPro"/>
</dbReference>
<dbReference type="GO" id="GO:0020037">
    <property type="term" value="F:heme binding"/>
    <property type="evidence" value="ECO:0007669"/>
    <property type="project" value="InterPro"/>
</dbReference>
<evidence type="ECO:0000256" key="2">
    <source>
        <dbReference type="ARBA" id="ARBA00022617"/>
    </source>
</evidence>
<keyword evidence="6 7" id="KW-0503">Monooxygenase</keyword>
<keyword evidence="3" id="KW-0479">Metal-binding</keyword>
<dbReference type="SUPFAM" id="SSF48264">
    <property type="entry name" value="Cytochrome P450"/>
    <property type="match status" value="1"/>
</dbReference>
<gene>
    <name evidence="7" type="ORF">P170DRAFT_402188</name>
</gene>
<protein>
    <submittedName>
        <fullName evidence="7">Putative cytochrome P450 monooxygenase</fullName>
    </submittedName>
</protein>